<evidence type="ECO:0000256" key="1">
    <source>
        <dbReference type="ARBA" id="ARBA00022723"/>
    </source>
</evidence>
<keyword evidence="4" id="KW-0560">Oxidoreductase</keyword>
<evidence type="ECO:0000313" key="5">
    <source>
        <dbReference type="Proteomes" id="UP001180840"/>
    </source>
</evidence>
<keyword evidence="5" id="KW-1185">Reference proteome</keyword>
<keyword evidence="2" id="KW-0408">Iron</keyword>
<dbReference type="EC" id="1.14.13.83" evidence="4"/>
<dbReference type="SUPFAM" id="SSF56014">
    <property type="entry name" value="Nitrite and sulphite reductase 4Fe-4S domain-like"/>
    <property type="match status" value="1"/>
</dbReference>
<evidence type="ECO:0000313" key="4">
    <source>
        <dbReference type="EMBL" id="MDR7329328.1"/>
    </source>
</evidence>
<dbReference type="RefSeq" id="WP_290198282.1">
    <property type="nucleotide sequence ID" value="NZ_CP047654.1"/>
</dbReference>
<dbReference type="Proteomes" id="UP001180840">
    <property type="component" value="Unassembled WGS sequence"/>
</dbReference>
<dbReference type="InterPro" id="IPR045854">
    <property type="entry name" value="NO2/SO3_Rdtase_4Fe4S_sf"/>
</dbReference>
<keyword evidence="1" id="KW-0479">Metal-binding</keyword>
<accession>A0ABU1ZZK2</accession>
<dbReference type="SUPFAM" id="SSF55124">
    <property type="entry name" value="Nitrite/Sulfite reductase N-terminal domain-like"/>
    <property type="match status" value="1"/>
</dbReference>
<proteinExistence type="predicted"/>
<evidence type="ECO:0000256" key="3">
    <source>
        <dbReference type="ARBA" id="ARBA00023014"/>
    </source>
</evidence>
<protein>
    <submittedName>
        <fullName evidence="4">Precorrin-3B synthase</fullName>
        <ecNumber evidence="4">1.14.13.83</ecNumber>
    </submittedName>
</protein>
<evidence type="ECO:0000256" key="2">
    <source>
        <dbReference type="ARBA" id="ARBA00023004"/>
    </source>
</evidence>
<organism evidence="4 5">
    <name type="scientific">Corynebacterium guangdongense</name>
    <dbReference type="NCBI Taxonomy" id="1783348"/>
    <lineage>
        <taxon>Bacteria</taxon>
        <taxon>Bacillati</taxon>
        <taxon>Actinomycetota</taxon>
        <taxon>Actinomycetes</taxon>
        <taxon>Mycobacteriales</taxon>
        <taxon>Corynebacteriaceae</taxon>
        <taxon>Corynebacterium</taxon>
    </lineage>
</organism>
<gene>
    <name evidence="4" type="ORF">J2S39_001004</name>
</gene>
<name>A0ABU1ZZK2_9CORY</name>
<comment type="caution">
    <text evidence="4">The sequence shown here is derived from an EMBL/GenBank/DDBJ whole genome shotgun (WGS) entry which is preliminary data.</text>
</comment>
<keyword evidence="3" id="KW-0411">Iron-sulfur</keyword>
<reference evidence="4" key="1">
    <citation type="submission" date="2023-07" db="EMBL/GenBank/DDBJ databases">
        <title>Sequencing the genomes of 1000 actinobacteria strains.</title>
        <authorList>
            <person name="Klenk H.-P."/>
        </authorList>
    </citation>
    <scope>NUCLEOTIDE SEQUENCE</scope>
    <source>
        <strain evidence="4">DSM 107476</strain>
    </source>
</reference>
<dbReference type="InterPro" id="IPR036136">
    <property type="entry name" value="Nit/Sulf_reduc_fer-like_dom_sf"/>
</dbReference>
<sequence length="296" mass="30977">MVDFYDAADGPAAFLSIPGGRLEGEDAARVFAAAAALGGELSVTARGRLLLRSVGDVEALRAAWREHGSRHRVLATPRSAAALSHAREIARLLDDAGLPRTLTVGIDDGTGDVATQRLHALLTTDVSPAEALARIVGAGPAHRRSPGPVTPPIGWLPLEDGRVDLAGVLPLGIFPPRLAELLAALARPVTLTPWRSLIIHDLPEGDADAAVRILAPWGVVFDAGSPWLKVTSCVGRPGCAHALSDVRADAARLASAGPAERVHLIGCARGCGRPSGHFLEYEAHAEGEYETAYRGM</sequence>
<dbReference type="GO" id="GO:0043818">
    <property type="term" value="F:precorrin-3B synthase activity"/>
    <property type="evidence" value="ECO:0007669"/>
    <property type="project" value="UniProtKB-EC"/>
</dbReference>
<dbReference type="EMBL" id="JAVDXZ010000001">
    <property type="protein sequence ID" value="MDR7329328.1"/>
    <property type="molecule type" value="Genomic_DNA"/>
</dbReference>